<dbReference type="InterPro" id="IPR020845">
    <property type="entry name" value="AMP-binding_CS"/>
</dbReference>
<dbReference type="InterPro" id="IPR020459">
    <property type="entry name" value="AMP-binding"/>
</dbReference>
<evidence type="ECO:0000256" key="2">
    <source>
        <dbReference type="ARBA" id="ARBA00022553"/>
    </source>
</evidence>
<keyword evidence="1" id="KW-0596">Phosphopantetheine</keyword>
<dbReference type="SMART" id="SM00823">
    <property type="entry name" value="PKS_PP"/>
    <property type="match status" value="1"/>
</dbReference>
<accession>A0A1T4LWR7</accession>
<dbReference type="Pfam" id="PF00501">
    <property type="entry name" value="AMP-binding"/>
    <property type="match status" value="1"/>
</dbReference>
<dbReference type="InterPro" id="IPR042099">
    <property type="entry name" value="ANL_N_sf"/>
</dbReference>
<dbReference type="Pfam" id="PF00550">
    <property type="entry name" value="PP-binding"/>
    <property type="match status" value="1"/>
</dbReference>
<feature type="domain" description="Carrier" evidence="4">
    <location>
        <begin position="510"/>
        <end position="585"/>
    </location>
</feature>
<dbReference type="InterPro" id="IPR010071">
    <property type="entry name" value="AA_adenyl_dom"/>
</dbReference>
<dbReference type="InterPro" id="IPR036736">
    <property type="entry name" value="ACP-like_sf"/>
</dbReference>
<organism evidence="5 6">
    <name type="scientific">Marinactinospora thermotolerans DSM 45154</name>
    <dbReference type="NCBI Taxonomy" id="1122192"/>
    <lineage>
        <taxon>Bacteria</taxon>
        <taxon>Bacillati</taxon>
        <taxon>Actinomycetota</taxon>
        <taxon>Actinomycetes</taxon>
        <taxon>Streptosporangiales</taxon>
        <taxon>Nocardiopsidaceae</taxon>
        <taxon>Marinactinospora</taxon>
    </lineage>
</organism>
<dbReference type="PROSITE" id="PS50075">
    <property type="entry name" value="CARRIER"/>
    <property type="match status" value="1"/>
</dbReference>
<dbReference type="CDD" id="cd05930">
    <property type="entry name" value="A_NRPS"/>
    <property type="match status" value="1"/>
</dbReference>
<dbReference type="Gene3D" id="1.10.1200.10">
    <property type="entry name" value="ACP-like"/>
    <property type="match status" value="1"/>
</dbReference>
<proteinExistence type="predicted"/>
<protein>
    <submittedName>
        <fullName evidence="5">Amino acid adenylation domain-containing protein</fullName>
    </submittedName>
</protein>
<dbReference type="PANTHER" id="PTHR45527:SF1">
    <property type="entry name" value="FATTY ACID SYNTHASE"/>
    <property type="match status" value="1"/>
</dbReference>
<dbReference type="EMBL" id="FUWS01000002">
    <property type="protein sequence ID" value="SJZ59132.1"/>
    <property type="molecule type" value="Genomic_DNA"/>
</dbReference>
<gene>
    <name evidence="5" type="ORF">SAMN02745673_00851</name>
</gene>
<evidence type="ECO:0000256" key="1">
    <source>
        <dbReference type="ARBA" id="ARBA00022450"/>
    </source>
</evidence>
<dbReference type="SUPFAM" id="SSF47336">
    <property type="entry name" value="ACP-like"/>
    <property type="match status" value="1"/>
</dbReference>
<dbReference type="InterPro" id="IPR025110">
    <property type="entry name" value="AMP-bd_C"/>
</dbReference>
<keyword evidence="6" id="KW-1185">Reference proteome</keyword>
<dbReference type="InterPro" id="IPR000873">
    <property type="entry name" value="AMP-dep_synth/lig_dom"/>
</dbReference>
<dbReference type="GO" id="GO:0031177">
    <property type="term" value="F:phosphopantetheine binding"/>
    <property type="evidence" value="ECO:0007669"/>
    <property type="project" value="InterPro"/>
</dbReference>
<dbReference type="GO" id="GO:0043041">
    <property type="term" value="P:amino acid activation for nonribosomal peptide biosynthetic process"/>
    <property type="evidence" value="ECO:0007669"/>
    <property type="project" value="TreeGrafter"/>
</dbReference>
<dbReference type="PANTHER" id="PTHR45527">
    <property type="entry name" value="NONRIBOSOMAL PEPTIDE SYNTHETASE"/>
    <property type="match status" value="1"/>
</dbReference>
<dbReference type="PRINTS" id="PR00154">
    <property type="entry name" value="AMPBINDING"/>
</dbReference>
<dbReference type="AlphaFoldDB" id="A0A1T4LWR7"/>
<dbReference type="SUPFAM" id="SSF56801">
    <property type="entry name" value="Acetyl-CoA synthetase-like"/>
    <property type="match status" value="1"/>
</dbReference>
<feature type="region of interest" description="Disordered" evidence="3">
    <location>
        <begin position="489"/>
        <end position="516"/>
    </location>
</feature>
<dbReference type="InterPro" id="IPR009081">
    <property type="entry name" value="PP-bd_ACP"/>
</dbReference>
<evidence type="ECO:0000256" key="3">
    <source>
        <dbReference type="SAM" id="MobiDB-lite"/>
    </source>
</evidence>
<dbReference type="InterPro" id="IPR020806">
    <property type="entry name" value="PKS_PP-bd"/>
</dbReference>
<evidence type="ECO:0000313" key="6">
    <source>
        <dbReference type="Proteomes" id="UP000190637"/>
    </source>
</evidence>
<name>A0A1T4LWR7_9ACTN</name>
<reference evidence="5 6" key="1">
    <citation type="submission" date="2017-02" db="EMBL/GenBank/DDBJ databases">
        <authorList>
            <person name="Peterson S.W."/>
        </authorList>
    </citation>
    <scope>NUCLEOTIDE SEQUENCE [LARGE SCALE GENOMIC DNA]</scope>
    <source>
        <strain evidence="5 6">DSM 45154</strain>
    </source>
</reference>
<dbReference type="Gene3D" id="3.40.50.12780">
    <property type="entry name" value="N-terminal domain of ligase-like"/>
    <property type="match status" value="1"/>
</dbReference>
<keyword evidence="2" id="KW-0597">Phosphoprotein</keyword>
<dbReference type="NCBIfam" id="TIGR01733">
    <property type="entry name" value="AA-adenyl-dom"/>
    <property type="match status" value="1"/>
</dbReference>
<dbReference type="FunFam" id="3.40.50.12780:FF:000012">
    <property type="entry name" value="Non-ribosomal peptide synthetase"/>
    <property type="match status" value="1"/>
</dbReference>
<dbReference type="GO" id="GO:0044550">
    <property type="term" value="P:secondary metabolite biosynthetic process"/>
    <property type="evidence" value="ECO:0007669"/>
    <property type="project" value="TreeGrafter"/>
</dbReference>
<dbReference type="InterPro" id="IPR045851">
    <property type="entry name" value="AMP-bd_C_sf"/>
</dbReference>
<evidence type="ECO:0000259" key="4">
    <source>
        <dbReference type="PROSITE" id="PS50075"/>
    </source>
</evidence>
<evidence type="ECO:0000313" key="5">
    <source>
        <dbReference type="EMBL" id="SJZ59132.1"/>
    </source>
</evidence>
<dbReference type="STRING" id="1122192.SAMN02745673_00851"/>
<dbReference type="Proteomes" id="UP000190637">
    <property type="component" value="Unassembled WGS sequence"/>
</dbReference>
<dbReference type="Gene3D" id="3.30.300.30">
    <property type="match status" value="1"/>
</dbReference>
<feature type="region of interest" description="Disordered" evidence="3">
    <location>
        <begin position="584"/>
        <end position="608"/>
    </location>
</feature>
<sequence length="622" mass="66144">MFACQGEVATAERLFGAWAAAVPERLALVDSRGRMSYAELDALSTALAGELVLAGVVPGDRVGIFMDRSFLLPATVLAVWKAGAAYVPLPPAQPTARTALVLADTAPRVVAADRDPAGGLGEGAPPLLRFDGVDVCDGPGPAGPAPATGAGDLAYVLYTSGSTGTPKGVMVEHGGVVNLAEGLRELFGDLEGARVLQFAPFTFDVWVWELAMSLLNGGTLCIPPAGAQLHGLELARFLRELRVSHLSAAPSLLATLPIEPDLPLTTLTSGGEPLPGFLVERWAPRLRLFNAYGPTEATVSATAGRCHRGQTRPSIGRPLTGVEVHLLDAAGRPVERGRTGELCIGGRGVARGYLNRPDLTRERFVPDPFSGRAGARLYRTGDLARYLPEGDIEFAGRIDDQLNLRGYRIEPGEVEAALLRYPGVTGAAVTVTGLRPESRRLTAYLQFAEGRREPVARVRGHLSALLPAHLVPSLFVVVDRLPLNAHGKVDRAALPDPGRERPETGTHYTPPEGEREREVAELLEQILGIDGIGADDEFFALGGTSADLIELQARVQEQWGIRVPAAELVAARTVRMLAELLDTAPGDHDRPLPKAGPAPAHADDLLAGSRTLRERLRKGRQG</sequence>
<feature type="compositionally biased region" description="Basic and acidic residues" evidence="3">
    <location>
        <begin position="489"/>
        <end position="504"/>
    </location>
</feature>
<dbReference type="PROSITE" id="PS00455">
    <property type="entry name" value="AMP_BINDING"/>
    <property type="match status" value="1"/>
</dbReference>
<dbReference type="GO" id="GO:0005737">
    <property type="term" value="C:cytoplasm"/>
    <property type="evidence" value="ECO:0007669"/>
    <property type="project" value="TreeGrafter"/>
</dbReference>
<dbReference type="Pfam" id="PF13193">
    <property type="entry name" value="AMP-binding_C"/>
    <property type="match status" value="1"/>
</dbReference>
<dbReference type="FunFam" id="2.30.38.10:FF:000001">
    <property type="entry name" value="Non-ribosomal peptide synthetase PvdI"/>
    <property type="match status" value="1"/>
</dbReference>